<dbReference type="InterPro" id="IPR025857">
    <property type="entry name" value="MacB_PCD"/>
</dbReference>
<name>A0A434AWZ1_9BACT</name>
<dbReference type="PANTHER" id="PTHR30572:SF4">
    <property type="entry name" value="ABC TRANSPORTER PERMEASE YTRF"/>
    <property type="match status" value="1"/>
</dbReference>
<dbReference type="GO" id="GO:0005886">
    <property type="term" value="C:plasma membrane"/>
    <property type="evidence" value="ECO:0007669"/>
    <property type="project" value="UniProtKB-SubCell"/>
</dbReference>
<keyword evidence="5 7" id="KW-0472">Membrane</keyword>
<dbReference type="PANTHER" id="PTHR30572">
    <property type="entry name" value="MEMBRANE COMPONENT OF TRANSPORTER-RELATED"/>
    <property type="match status" value="1"/>
</dbReference>
<keyword evidence="4 7" id="KW-1133">Transmembrane helix</keyword>
<dbReference type="Pfam" id="PF02687">
    <property type="entry name" value="FtsX"/>
    <property type="match status" value="1"/>
</dbReference>
<evidence type="ECO:0000256" key="2">
    <source>
        <dbReference type="ARBA" id="ARBA00022475"/>
    </source>
</evidence>
<comment type="caution">
    <text evidence="10">The sequence shown here is derived from an EMBL/GenBank/DDBJ whole genome shotgun (WGS) entry which is preliminary data.</text>
</comment>
<feature type="domain" description="MacB-like periplasmic core" evidence="9">
    <location>
        <begin position="21"/>
        <end position="250"/>
    </location>
</feature>
<feature type="domain" description="ABC3 transporter permease C-terminal" evidence="8">
    <location>
        <begin position="291"/>
        <end position="410"/>
    </location>
</feature>
<feature type="transmembrane region" description="Helical" evidence="7">
    <location>
        <begin position="331"/>
        <end position="359"/>
    </location>
</feature>
<organism evidence="10 11">
    <name type="scientific">Ancylomarina longa</name>
    <dbReference type="NCBI Taxonomy" id="2487017"/>
    <lineage>
        <taxon>Bacteria</taxon>
        <taxon>Pseudomonadati</taxon>
        <taxon>Bacteroidota</taxon>
        <taxon>Bacteroidia</taxon>
        <taxon>Marinilabiliales</taxon>
        <taxon>Marinifilaceae</taxon>
        <taxon>Ancylomarina</taxon>
    </lineage>
</organism>
<dbReference type="InterPro" id="IPR050250">
    <property type="entry name" value="Macrolide_Exporter_MacB"/>
</dbReference>
<proteinExistence type="inferred from homology"/>
<feature type="transmembrane region" description="Helical" evidence="7">
    <location>
        <begin position="21"/>
        <end position="40"/>
    </location>
</feature>
<evidence type="ECO:0000259" key="8">
    <source>
        <dbReference type="Pfam" id="PF02687"/>
    </source>
</evidence>
<dbReference type="InterPro" id="IPR003838">
    <property type="entry name" value="ABC3_permease_C"/>
</dbReference>
<evidence type="ECO:0000256" key="5">
    <source>
        <dbReference type="ARBA" id="ARBA00023136"/>
    </source>
</evidence>
<accession>A0A434AWZ1</accession>
<dbReference type="RefSeq" id="WP_127343081.1">
    <property type="nucleotide sequence ID" value="NZ_RJJX01000005.1"/>
</dbReference>
<keyword evidence="3 7" id="KW-0812">Transmembrane</keyword>
<gene>
    <name evidence="10" type="ORF">DLK05_06000</name>
</gene>
<feature type="transmembrane region" description="Helical" evidence="7">
    <location>
        <begin position="281"/>
        <end position="311"/>
    </location>
</feature>
<comment type="similarity">
    <text evidence="6">Belongs to the ABC-4 integral membrane protein family.</text>
</comment>
<keyword evidence="11" id="KW-1185">Reference proteome</keyword>
<evidence type="ECO:0000259" key="9">
    <source>
        <dbReference type="Pfam" id="PF12704"/>
    </source>
</evidence>
<evidence type="ECO:0000256" key="7">
    <source>
        <dbReference type="SAM" id="Phobius"/>
    </source>
</evidence>
<dbReference type="Proteomes" id="UP000282985">
    <property type="component" value="Unassembled WGS sequence"/>
</dbReference>
<protein>
    <submittedName>
        <fullName evidence="10">ABC transporter permease</fullName>
    </submittedName>
</protein>
<evidence type="ECO:0000256" key="3">
    <source>
        <dbReference type="ARBA" id="ARBA00022692"/>
    </source>
</evidence>
<reference evidence="10 11" key="1">
    <citation type="submission" date="2018-11" db="EMBL/GenBank/DDBJ databases">
        <title>Parancylomarina longa gen. nov., sp. nov., isolated from sediments of southern Okinawa.</title>
        <authorList>
            <person name="Fu T."/>
        </authorList>
    </citation>
    <scope>NUCLEOTIDE SEQUENCE [LARGE SCALE GENOMIC DNA]</scope>
    <source>
        <strain evidence="10 11">T3-2 S1-C</strain>
    </source>
</reference>
<evidence type="ECO:0000313" key="11">
    <source>
        <dbReference type="Proteomes" id="UP000282985"/>
    </source>
</evidence>
<feature type="transmembrane region" description="Helical" evidence="7">
    <location>
        <begin position="383"/>
        <end position="403"/>
    </location>
</feature>
<dbReference type="EMBL" id="RJJX01000005">
    <property type="protein sequence ID" value="RUT79028.1"/>
    <property type="molecule type" value="Genomic_DNA"/>
</dbReference>
<dbReference type="Pfam" id="PF12704">
    <property type="entry name" value="MacB_PCD"/>
    <property type="match status" value="1"/>
</dbReference>
<comment type="subcellular location">
    <subcellularLocation>
        <location evidence="1">Cell membrane</location>
        <topology evidence="1">Multi-pass membrane protein</topology>
    </subcellularLocation>
</comment>
<dbReference type="GO" id="GO:0022857">
    <property type="term" value="F:transmembrane transporter activity"/>
    <property type="evidence" value="ECO:0007669"/>
    <property type="project" value="TreeGrafter"/>
</dbReference>
<evidence type="ECO:0000313" key="10">
    <source>
        <dbReference type="EMBL" id="RUT79028.1"/>
    </source>
</evidence>
<keyword evidence="2" id="KW-1003">Cell membrane</keyword>
<evidence type="ECO:0000256" key="1">
    <source>
        <dbReference type="ARBA" id="ARBA00004651"/>
    </source>
</evidence>
<dbReference type="AlphaFoldDB" id="A0A434AWZ1"/>
<evidence type="ECO:0000256" key="6">
    <source>
        <dbReference type="ARBA" id="ARBA00038076"/>
    </source>
</evidence>
<dbReference type="OrthoDB" id="9770036at2"/>
<sequence length="420" mass="46503">MFDRDRWSEVYMALKSNKLRTFLTAFGVFWGIFMLIIMLGSGKGLENGVYYGMGDFATNSVFVWAQPTSMPYKGYKPGRRYNFTNQDTKAILDNIPEIKLLAPRVQARGGDGTNNVIRGLKTGAFSILGDVPEVNQIDPVHITAGRFLNQVDINESRKIAIIGDRVVQVLFENKEDPIGEYIKINGVFFQIVGTFKSMHSQGWGEWQDQCVFIPFSTLQKTYNLGTRVGHYSITSKKEYTATYVEAKVKALLKRRHSIDPDDKRAIGSNNVEKEFIQINNLFLGISGLIWIVGIGTLLAGIIGVSNIMLFIVKKRTKEIGIQRALGASPSVIISSILAESVVLTAIAGWLGLVFGVILLEVINKAIQSGGGDNTMFTNPEVDFNIAMIALLILVFAGIFAGIIPARRALEIRPIEAIRDE</sequence>
<evidence type="ECO:0000256" key="4">
    <source>
        <dbReference type="ARBA" id="ARBA00022989"/>
    </source>
</evidence>